<dbReference type="NCBIfam" id="NF009150">
    <property type="entry name" value="PRK12497.1-3"/>
    <property type="match status" value="1"/>
</dbReference>
<evidence type="ECO:0000256" key="1">
    <source>
        <dbReference type="ARBA" id="ARBA00006738"/>
    </source>
</evidence>
<reference evidence="3 4" key="1">
    <citation type="submission" date="2021-02" db="EMBL/GenBank/DDBJ databases">
        <title>Activity-based single-cell genomes from oceanic crustal fluid captures similar information to metagenomic and metatranscriptomic surveys with orders of magnitude less sampling.</title>
        <authorList>
            <person name="D'Angelo T.S."/>
            <person name="Orcutt B.N."/>
        </authorList>
    </citation>
    <scope>NUCLEOTIDE SEQUENCE [LARGE SCALE GENOMIC DNA]</scope>
    <source>
        <strain evidence="3">AH-315-G02</strain>
    </source>
</reference>
<keyword evidence="4" id="KW-1185">Reference proteome</keyword>
<dbReference type="PANTHER" id="PTHR34039">
    <property type="entry name" value="UPF0102 PROTEIN YRAN"/>
    <property type="match status" value="1"/>
</dbReference>
<dbReference type="Pfam" id="PF02021">
    <property type="entry name" value="UPF0102"/>
    <property type="match status" value="1"/>
</dbReference>
<dbReference type="InterPro" id="IPR011335">
    <property type="entry name" value="Restrct_endonuc-II-like"/>
</dbReference>
<sequence>MSKSRIKLGAQGEDLAVDYLKKKGLTIRVRNYRKKTGEIDIIAQDGQCLVFIEVKTRKSLRFGQPYESVTLTKQAQISRVALDYITRNKLHDQPIRFDVISILLQSGGDTDINHLPNCFEAVL</sequence>
<dbReference type="InterPro" id="IPR011856">
    <property type="entry name" value="tRNA_endonuc-like_dom_sf"/>
</dbReference>
<dbReference type="NCBIfam" id="NF009154">
    <property type="entry name" value="PRK12497.3-3"/>
    <property type="match status" value="1"/>
</dbReference>
<dbReference type="InterPro" id="IPR003509">
    <property type="entry name" value="UPF0102_YraN-like"/>
</dbReference>
<dbReference type="Proteomes" id="UP000717534">
    <property type="component" value="Unassembled WGS sequence"/>
</dbReference>
<evidence type="ECO:0000256" key="2">
    <source>
        <dbReference type="HAMAP-Rule" id="MF_00048"/>
    </source>
</evidence>
<dbReference type="NCBIfam" id="TIGR00252">
    <property type="entry name" value="YraN family protein"/>
    <property type="match status" value="1"/>
</dbReference>
<protein>
    <recommendedName>
        <fullName evidence="2">UPF0102 protein JYU06_04815</fullName>
    </recommendedName>
</protein>
<accession>A0ABS3AY58</accession>
<proteinExistence type="inferred from homology"/>
<evidence type="ECO:0000313" key="3">
    <source>
        <dbReference type="EMBL" id="MBN4068822.1"/>
    </source>
</evidence>
<gene>
    <name evidence="3" type="ORF">JYU06_04815</name>
</gene>
<dbReference type="CDD" id="cd20736">
    <property type="entry name" value="PoNe_Nuclease"/>
    <property type="match status" value="1"/>
</dbReference>
<dbReference type="EMBL" id="JAFITO010000058">
    <property type="protein sequence ID" value="MBN4068822.1"/>
    <property type="molecule type" value="Genomic_DNA"/>
</dbReference>
<dbReference type="SUPFAM" id="SSF52980">
    <property type="entry name" value="Restriction endonuclease-like"/>
    <property type="match status" value="1"/>
</dbReference>
<evidence type="ECO:0000313" key="4">
    <source>
        <dbReference type="Proteomes" id="UP000717534"/>
    </source>
</evidence>
<dbReference type="HAMAP" id="MF_00048">
    <property type="entry name" value="UPF0102"/>
    <property type="match status" value="1"/>
</dbReference>
<comment type="similarity">
    <text evidence="1 2">Belongs to the UPF0102 family.</text>
</comment>
<name>A0ABS3AY58_9BACT</name>
<dbReference type="PANTHER" id="PTHR34039:SF1">
    <property type="entry name" value="UPF0102 PROTEIN YRAN"/>
    <property type="match status" value="1"/>
</dbReference>
<dbReference type="Gene3D" id="3.40.1350.10">
    <property type="match status" value="1"/>
</dbReference>
<comment type="caution">
    <text evidence="3">The sequence shown here is derived from an EMBL/GenBank/DDBJ whole genome shotgun (WGS) entry which is preliminary data.</text>
</comment>
<organism evidence="3 4">
    <name type="scientific">Desulfotalea psychrophila</name>
    <dbReference type="NCBI Taxonomy" id="84980"/>
    <lineage>
        <taxon>Bacteria</taxon>
        <taxon>Pseudomonadati</taxon>
        <taxon>Thermodesulfobacteriota</taxon>
        <taxon>Desulfobulbia</taxon>
        <taxon>Desulfobulbales</taxon>
        <taxon>Desulfocapsaceae</taxon>
        <taxon>Desulfotalea</taxon>
    </lineage>
</organism>